<evidence type="ECO:0000256" key="8">
    <source>
        <dbReference type="HAMAP-Rule" id="MF_03226"/>
    </source>
</evidence>
<comment type="subcellular location">
    <subcellularLocation>
        <location evidence="1 8">Nucleus</location>
    </subcellularLocation>
</comment>
<feature type="binding site" evidence="8">
    <location>
        <position position="46"/>
    </location>
    <ligand>
        <name>Zn(2+)</name>
        <dbReference type="ChEBI" id="CHEBI:29105"/>
    </ligand>
</feature>
<evidence type="ECO:0000256" key="6">
    <source>
        <dbReference type="ARBA" id="ARBA00023187"/>
    </source>
</evidence>
<dbReference type="GO" id="GO:0071006">
    <property type="term" value="C:U2-type catalytic step 1 spliceosome"/>
    <property type="evidence" value="ECO:0007669"/>
    <property type="project" value="UniProtKB-UniRule"/>
</dbReference>
<comment type="function">
    <text evidence="8">Part of the spliceosome which catalyzes two sequential transesterification reactions, first the excision of the non-coding intron from pre-mRNA and then the ligation of the coding exons to form the mature mRNA. Plays a role in stabilizing the structure of the spliceosome catalytic core and docking of the branch helix into the active site, producing 5'-exon and lariat intron-3'-intermediates.</text>
</comment>
<reference evidence="10" key="1">
    <citation type="submission" date="2021-01" db="EMBL/GenBank/DDBJ databases">
        <authorList>
            <person name="Corre E."/>
            <person name="Pelletier E."/>
            <person name="Niang G."/>
            <person name="Scheremetjew M."/>
            <person name="Finn R."/>
            <person name="Kale V."/>
            <person name="Holt S."/>
            <person name="Cochrane G."/>
            <person name="Meng A."/>
            <person name="Brown T."/>
            <person name="Cohen L."/>
        </authorList>
    </citation>
    <scope>NUCLEOTIDE SEQUENCE</scope>
    <source>
        <strain evidence="10">CCMP2084</strain>
    </source>
</reference>
<evidence type="ECO:0000256" key="4">
    <source>
        <dbReference type="ARBA" id="ARBA00022728"/>
    </source>
</evidence>
<evidence type="ECO:0000256" key="5">
    <source>
        <dbReference type="ARBA" id="ARBA00022833"/>
    </source>
</evidence>
<feature type="binding site" evidence="8">
    <location>
        <position position="82"/>
    </location>
    <ligand>
        <name>Zn(2+)</name>
        <dbReference type="ChEBI" id="CHEBI:29105"/>
    </ligand>
</feature>
<dbReference type="GO" id="GO:0046872">
    <property type="term" value="F:metal ion binding"/>
    <property type="evidence" value="ECO:0007669"/>
    <property type="project" value="UniProtKB-KW"/>
</dbReference>
<dbReference type="PANTHER" id="PTHR12111:SF1">
    <property type="entry name" value="SPLICING FACTOR YJU2"/>
    <property type="match status" value="1"/>
</dbReference>
<dbReference type="HAMAP" id="MF_03226">
    <property type="entry name" value="YJU2"/>
    <property type="match status" value="1"/>
</dbReference>
<proteinExistence type="inferred from homology"/>
<dbReference type="GO" id="GO:0000349">
    <property type="term" value="P:generation of catalytic spliceosome for first transesterification step"/>
    <property type="evidence" value="ECO:0007669"/>
    <property type="project" value="UniProtKB-UniRule"/>
</dbReference>
<dbReference type="InterPro" id="IPR043701">
    <property type="entry name" value="Yju2"/>
</dbReference>
<feature type="binding site" evidence="8">
    <location>
        <position position="43"/>
    </location>
    <ligand>
        <name>Zn(2+)</name>
        <dbReference type="ChEBI" id="CHEBI:29105"/>
    </ligand>
</feature>
<dbReference type="PANTHER" id="PTHR12111">
    <property type="entry name" value="SPLICING FACTOR YJU2"/>
    <property type="match status" value="1"/>
</dbReference>
<organism evidence="10">
    <name type="scientific">Attheya septentrionalis</name>
    <dbReference type="NCBI Taxonomy" id="420275"/>
    <lineage>
        <taxon>Eukaryota</taxon>
        <taxon>Sar</taxon>
        <taxon>Stramenopiles</taxon>
        <taxon>Ochrophyta</taxon>
        <taxon>Bacillariophyta</taxon>
        <taxon>Coscinodiscophyceae</taxon>
        <taxon>Chaetocerotophycidae</taxon>
        <taxon>Chaetocerotales</taxon>
        <taxon>Attheyaceae</taxon>
        <taxon>Attheya</taxon>
    </lineage>
</organism>
<keyword evidence="3 8" id="KW-0479">Metal-binding</keyword>
<evidence type="ECO:0000256" key="1">
    <source>
        <dbReference type="ARBA" id="ARBA00004123"/>
    </source>
</evidence>
<evidence type="ECO:0000313" key="10">
    <source>
        <dbReference type="EMBL" id="CAD9810337.1"/>
    </source>
</evidence>
<dbReference type="AlphaFoldDB" id="A0A7S2U7B1"/>
<dbReference type="Pfam" id="PF04502">
    <property type="entry name" value="Saf4_Yju2"/>
    <property type="match status" value="1"/>
</dbReference>
<comment type="subunit">
    <text evidence="8">Component of the spliceosome. Present in the activated B complex, the catalytically activated B* complex which catalyzes the branching, the catalytic step 1 C complex catalyzing the exon ligation, and the postcatalytic P complex containing the ligated exons (mRNA) and the excised lariat intron.</text>
</comment>
<keyword evidence="6" id="KW-0508">mRNA splicing</keyword>
<feature type="region of interest" description="Disordered" evidence="9">
    <location>
        <begin position="282"/>
        <end position="323"/>
    </location>
</feature>
<keyword evidence="2" id="KW-0507">mRNA processing</keyword>
<accession>A0A7S2U7B1</accession>
<feature type="compositionally biased region" description="Gly residues" evidence="9">
    <location>
        <begin position="308"/>
        <end position="317"/>
    </location>
</feature>
<evidence type="ECO:0000256" key="7">
    <source>
        <dbReference type="ARBA" id="ARBA00023242"/>
    </source>
</evidence>
<feature type="binding site" evidence="8">
    <location>
        <position position="85"/>
    </location>
    <ligand>
        <name>Zn(2+)</name>
        <dbReference type="ChEBI" id="CHEBI:29105"/>
    </ligand>
</feature>
<name>A0A7S2U7B1_9STRA</name>
<sequence length="323" mass="36430">MGERKVLNKYIPHDFDPSLVPRGKKPKDDLVSVRMMLPFSVQCSSCSTFLYRGRKFNSKKEAVGGPEGKYLGIQRWRFYIKCTACSMPLTFMTDPEHADYEMETGGTRTYEVHRDKDKTEEDIDRDKVEDEKLDPMKALENRVLDSQREMADLDNLDEIKAMNMRHLQLMSASNKKSGFHDDYVTKSVMSRKEKGEDLNENGLTATEEALVSGIQFGKRPTPNTGGIKRLEDEDEALLEKQRKRQAAILERQQAELASKVAASKVKPMVPLIKVKRKRVLDAPKSIKQAKQMPVEKTSNDTEDEAESGLGGLLGGYGSDSDSS</sequence>
<gene>
    <name evidence="10" type="ORF">ASEP1449_LOCUS2160</name>
</gene>
<keyword evidence="7 8" id="KW-0539">Nucleus</keyword>
<dbReference type="InterPro" id="IPR007590">
    <property type="entry name" value="Saf4/Yju2"/>
</dbReference>
<evidence type="ECO:0000256" key="2">
    <source>
        <dbReference type="ARBA" id="ARBA00022664"/>
    </source>
</evidence>
<protein>
    <recommendedName>
        <fullName evidence="8">Splicing factor YJU2</fullName>
    </recommendedName>
</protein>
<comment type="similarity">
    <text evidence="8">Belongs to the CWC16 family. YJU2 subfamily.</text>
</comment>
<evidence type="ECO:0000256" key="9">
    <source>
        <dbReference type="SAM" id="MobiDB-lite"/>
    </source>
</evidence>
<dbReference type="EMBL" id="HBHQ01003300">
    <property type="protein sequence ID" value="CAD9810337.1"/>
    <property type="molecule type" value="Transcribed_RNA"/>
</dbReference>
<evidence type="ECO:0000256" key="3">
    <source>
        <dbReference type="ARBA" id="ARBA00022723"/>
    </source>
</evidence>
<keyword evidence="4 8" id="KW-0747">Spliceosome</keyword>
<keyword evidence="5 8" id="KW-0862">Zinc</keyword>